<dbReference type="GeneID" id="72462750"/>
<reference evidence="4" key="3">
    <citation type="journal article" date="2018" name="BMC Genomics">
        <title>Whole genome sequencing and function prediction of 133 gut anaerobes isolated from chicken caecum in pure cultures.</title>
        <authorList>
            <person name="Medvecky M."/>
            <person name="Cejkova D."/>
            <person name="Polansky O."/>
            <person name="Karasova D."/>
            <person name="Kubasova T."/>
            <person name="Cizek A."/>
            <person name="Rychlik I."/>
        </authorList>
    </citation>
    <scope>NUCLEOTIDE SEQUENCE</scope>
    <source>
        <strain evidence="4">An175</strain>
    </source>
</reference>
<dbReference type="EMBL" id="NFKP01000040">
    <property type="protein sequence ID" value="OUP66471.1"/>
    <property type="molecule type" value="Genomic_DNA"/>
</dbReference>
<evidence type="ECO:0000256" key="1">
    <source>
        <dbReference type="SAM" id="MobiDB-lite"/>
    </source>
</evidence>
<dbReference type="OrthoDB" id="9763290at2"/>
<evidence type="ECO:0000313" key="6">
    <source>
        <dbReference type="Proteomes" id="UP000095765"/>
    </source>
</evidence>
<dbReference type="EMBL" id="CZBE01000010">
    <property type="protein sequence ID" value="CUP69667.1"/>
    <property type="molecule type" value="Genomic_DNA"/>
</dbReference>
<organism evidence="3 6">
    <name type="scientific">Anaerotruncus colihominis</name>
    <dbReference type="NCBI Taxonomy" id="169435"/>
    <lineage>
        <taxon>Bacteria</taxon>
        <taxon>Bacillati</taxon>
        <taxon>Bacillota</taxon>
        <taxon>Clostridia</taxon>
        <taxon>Eubacteriales</taxon>
        <taxon>Oscillospiraceae</taxon>
        <taxon>Anaerotruncus</taxon>
    </lineage>
</organism>
<dbReference type="EMBL" id="QVME01000005">
    <property type="protein sequence ID" value="RGE67336.1"/>
    <property type="molecule type" value="Genomic_DNA"/>
</dbReference>
<protein>
    <submittedName>
        <fullName evidence="3">Asparagine synthase (Glutamine-hydrolyzing)</fullName>
    </submittedName>
    <submittedName>
        <fullName evidence="4">F420-0--gamma-glutamyl ligase</fullName>
    </submittedName>
</protein>
<sequence>MPNETNDVQAVNETPAAPTADTAAAKPDAQENAALDAAQQSESSEGYVVNPEKNETIEVDGVQYRRLCIKTHVITDKDNIVDVVEKYAAPLVQDGDIVFITEKAVACTQRRAIPLEDIHPRPLARFLSKFVLRTPYGIGLAMPETMECALRECGTIRILFAAAVSAVGKLFGIRGWFYNIAGYRARSIDGPCEFTLPPYNHYVVLGPDRPDGVASDISQRLGGTQVAVTDINDLEGQILGTSDKRMDRELLCKILKDNPLGQCSEQTPMGIIRRV</sequence>
<dbReference type="AlphaFoldDB" id="A0A174QDN5"/>
<keyword evidence="4" id="KW-0436">Ligase</keyword>
<evidence type="ECO:0000313" key="4">
    <source>
        <dbReference type="EMBL" id="OUP66471.1"/>
    </source>
</evidence>
<dbReference type="SUPFAM" id="SSF144010">
    <property type="entry name" value="CofE-like"/>
    <property type="match status" value="1"/>
</dbReference>
<evidence type="ECO:0000313" key="8">
    <source>
        <dbReference type="Proteomes" id="UP000260828"/>
    </source>
</evidence>
<reference evidence="5 8" key="4">
    <citation type="submission" date="2018-08" db="EMBL/GenBank/DDBJ databases">
        <title>A genome reference for cultivated species of the human gut microbiota.</title>
        <authorList>
            <person name="Zou Y."/>
            <person name="Xue W."/>
            <person name="Luo G."/>
        </authorList>
    </citation>
    <scope>NUCLEOTIDE SEQUENCE [LARGE SCALE GENOMIC DNA]</scope>
    <source>
        <strain evidence="5 8">TF05-12AC</strain>
    </source>
</reference>
<evidence type="ECO:0000313" key="3">
    <source>
        <dbReference type="EMBL" id="CUP69667.1"/>
    </source>
</evidence>
<dbReference type="Proteomes" id="UP000260828">
    <property type="component" value="Unassembled WGS sequence"/>
</dbReference>
<feature type="compositionally biased region" description="Low complexity" evidence="1">
    <location>
        <begin position="14"/>
        <end position="27"/>
    </location>
</feature>
<dbReference type="RefSeq" id="WP_006874047.1">
    <property type="nucleotide sequence ID" value="NZ_CABIWA010000008.1"/>
</dbReference>
<reference evidence="7" key="2">
    <citation type="submission" date="2017-04" db="EMBL/GenBank/DDBJ databases">
        <title>Function of individual gut microbiota members based on whole genome sequencing of pure cultures obtained from chicken caecum.</title>
        <authorList>
            <person name="Medvecky M."/>
            <person name="Cejkova D."/>
            <person name="Polansky O."/>
            <person name="Karasova D."/>
            <person name="Kubasova T."/>
            <person name="Cizek A."/>
            <person name="Rychlik I."/>
        </authorList>
    </citation>
    <scope>NUCLEOTIDE SEQUENCE [LARGE SCALE GENOMIC DNA]</scope>
    <source>
        <strain evidence="7">An175</strain>
    </source>
</reference>
<evidence type="ECO:0000313" key="7">
    <source>
        <dbReference type="Proteomes" id="UP000196386"/>
    </source>
</evidence>
<dbReference type="Proteomes" id="UP000095765">
    <property type="component" value="Unassembled WGS sequence"/>
</dbReference>
<dbReference type="GO" id="GO:0016874">
    <property type="term" value="F:ligase activity"/>
    <property type="evidence" value="ECO:0007669"/>
    <property type="project" value="UniProtKB-KW"/>
</dbReference>
<dbReference type="InterPro" id="IPR002847">
    <property type="entry name" value="F420-0_gamma-glut_ligase-dom"/>
</dbReference>
<dbReference type="Pfam" id="PF01996">
    <property type="entry name" value="F420_ligase"/>
    <property type="match status" value="1"/>
</dbReference>
<accession>A0A174QDN5</accession>
<evidence type="ECO:0000313" key="5">
    <source>
        <dbReference type="EMBL" id="RGE67336.1"/>
    </source>
</evidence>
<feature type="compositionally biased region" description="Polar residues" evidence="1">
    <location>
        <begin position="1"/>
        <end position="12"/>
    </location>
</feature>
<feature type="region of interest" description="Disordered" evidence="1">
    <location>
        <begin position="1"/>
        <end position="52"/>
    </location>
</feature>
<name>A0A174QDN5_9FIRM</name>
<feature type="domain" description="Coenzyme F420:L-glutamate ligase-like" evidence="2">
    <location>
        <begin position="69"/>
        <end position="228"/>
    </location>
</feature>
<dbReference type="Proteomes" id="UP000196386">
    <property type="component" value="Unassembled WGS sequence"/>
</dbReference>
<gene>
    <name evidence="4" type="ORF">B5F11_19265</name>
    <name evidence="5" type="ORF">DXC40_11080</name>
    <name evidence="3" type="ORF">ERS852551_01628</name>
</gene>
<proteinExistence type="predicted"/>
<evidence type="ECO:0000259" key="2">
    <source>
        <dbReference type="Pfam" id="PF01996"/>
    </source>
</evidence>
<reference evidence="3 6" key="1">
    <citation type="submission" date="2015-09" db="EMBL/GenBank/DDBJ databases">
        <authorList>
            <consortium name="Pathogen Informatics"/>
        </authorList>
    </citation>
    <scope>NUCLEOTIDE SEQUENCE [LARGE SCALE GENOMIC DNA]</scope>
    <source>
        <strain evidence="3 6">2789STDY5834939</strain>
    </source>
</reference>
<dbReference type="Gene3D" id="3.30.1330.100">
    <property type="entry name" value="CofE-like"/>
    <property type="match status" value="1"/>
</dbReference>